<proteinExistence type="inferred from homology"/>
<organism evidence="10 11">
    <name type="scientific">Oikopleura dioica</name>
    <name type="common">Tunicate</name>
    <dbReference type="NCBI Taxonomy" id="34765"/>
    <lineage>
        <taxon>Eukaryota</taxon>
        <taxon>Metazoa</taxon>
        <taxon>Chordata</taxon>
        <taxon>Tunicata</taxon>
        <taxon>Appendicularia</taxon>
        <taxon>Copelata</taxon>
        <taxon>Oikopleuridae</taxon>
        <taxon>Oikopleura</taxon>
    </lineage>
</organism>
<dbReference type="Proteomes" id="UP001158576">
    <property type="component" value="Chromosome 1"/>
</dbReference>
<comment type="similarity">
    <text evidence="2 9">Belongs to the chondroitin N-acetylgalactosaminyltransferase family.</text>
</comment>
<evidence type="ECO:0000256" key="8">
    <source>
        <dbReference type="ARBA" id="ARBA00023136"/>
    </source>
</evidence>
<dbReference type="InterPro" id="IPR051227">
    <property type="entry name" value="CS_glycosyltransferase"/>
</dbReference>
<keyword evidence="8" id="KW-0472">Membrane</keyword>
<dbReference type="EMBL" id="OU015566">
    <property type="protein sequence ID" value="CAG5102679.1"/>
    <property type="molecule type" value="Genomic_DNA"/>
</dbReference>
<dbReference type="Pfam" id="PF05679">
    <property type="entry name" value="CHGN"/>
    <property type="match status" value="2"/>
</dbReference>
<evidence type="ECO:0000256" key="1">
    <source>
        <dbReference type="ARBA" id="ARBA00004447"/>
    </source>
</evidence>
<evidence type="ECO:0000256" key="3">
    <source>
        <dbReference type="ARBA" id="ARBA00022679"/>
    </source>
</evidence>
<reference evidence="10 11" key="1">
    <citation type="submission" date="2021-04" db="EMBL/GenBank/DDBJ databases">
        <authorList>
            <person name="Bliznina A."/>
        </authorList>
    </citation>
    <scope>NUCLEOTIDE SEQUENCE [LARGE SCALE GENOMIC DNA]</scope>
</reference>
<evidence type="ECO:0000256" key="2">
    <source>
        <dbReference type="ARBA" id="ARBA00009239"/>
    </source>
</evidence>
<dbReference type="Gene3D" id="3.90.550.10">
    <property type="entry name" value="Spore Coat Polysaccharide Biosynthesis Protein SpsA, Chain A"/>
    <property type="match status" value="1"/>
</dbReference>
<keyword evidence="11" id="KW-1185">Reference proteome</keyword>
<keyword evidence="7 9" id="KW-0333">Golgi apparatus</keyword>
<dbReference type="PANTHER" id="PTHR12369">
    <property type="entry name" value="CHONDROITIN SYNTHASE"/>
    <property type="match status" value="1"/>
</dbReference>
<dbReference type="PANTHER" id="PTHR12369:SF11">
    <property type="entry name" value="HEXOSYLTRANSFERASE"/>
    <property type="match status" value="1"/>
</dbReference>
<sequence>MTEHEDVEIGRCIWNHIHKNCTTSYETSSLFFQNWRRDALPGEIGYKNNIDAEKDLKIKTLDNAISLHAIKQPESQKAVRIKILKRRIQKMIGKTALLRPRDSGNLVDKGLNDCVWHEVRNLNNEHAPAIYQNAPNPGSKLHKPWPEILRKTDTFIPGTQLHSTLYKCVNSKGISILRPGMDDFGWKLSLTHARFSDFFMRENGEIGQDQSKYRKLTLIVPLYKRQSAFIRFIKNYAKLLESLPNLHLVVAISGDEIERQNIAEIMEENISENFLHSNARMNSCKVPFDKAHCLQVAIDALEEQDLFFVYDVDILVTKNFIKRVLALGNDFVYFPTLFSQYELTNHEDFKISESNGFWRSHGVGPVAMTKRTYLSSDGYNQNIHGWGNEDTELYDDFIKRGIKFVRSHDEGIFHPWHSKNCTGLSNETGQFQACVKINKEHTCGQTALAQKYLSQLKFFNKMRL</sequence>
<keyword evidence="3 9" id="KW-0808">Transferase</keyword>
<dbReference type="InterPro" id="IPR029044">
    <property type="entry name" value="Nucleotide-diphossugar_trans"/>
</dbReference>
<dbReference type="InterPro" id="IPR008428">
    <property type="entry name" value="Chond_GalNAc"/>
</dbReference>
<evidence type="ECO:0000256" key="5">
    <source>
        <dbReference type="ARBA" id="ARBA00022968"/>
    </source>
</evidence>
<dbReference type="SUPFAM" id="SSF53448">
    <property type="entry name" value="Nucleotide-diphospho-sugar transferases"/>
    <property type="match status" value="1"/>
</dbReference>
<protein>
    <recommendedName>
        <fullName evidence="9">Hexosyltransferase</fullName>
        <ecNumber evidence="9">2.4.1.-</ecNumber>
    </recommendedName>
</protein>
<evidence type="ECO:0000256" key="7">
    <source>
        <dbReference type="ARBA" id="ARBA00023034"/>
    </source>
</evidence>
<gene>
    <name evidence="10" type="ORF">OKIOD_LOCUS9182</name>
</gene>
<keyword evidence="6" id="KW-1133">Transmembrane helix</keyword>
<dbReference type="EC" id="2.4.1.-" evidence="9"/>
<evidence type="ECO:0000256" key="9">
    <source>
        <dbReference type="RuleBase" id="RU364016"/>
    </source>
</evidence>
<evidence type="ECO:0000256" key="4">
    <source>
        <dbReference type="ARBA" id="ARBA00022692"/>
    </source>
</evidence>
<name>A0ABN7SJT5_OIKDI</name>
<keyword evidence="5 9" id="KW-0735">Signal-anchor</keyword>
<accession>A0ABN7SJT5</accession>
<evidence type="ECO:0000313" key="10">
    <source>
        <dbReference type="EMBL" id="CAG5102679.1"/>
    </source>
</evidence>
<keyword evidence="4" id="KW-0812">Transmembrane</keyword>
<evidence type="ECO:0000313" key="11">
    <source>
        <dbReference type="Proteomes" id="UP001158576"/>
    </source>
</evidence>
<evidence type="ECO:0000256" key="6">
    <source>
        <dbReference type="ARBA" id="ARBA00022989"/>
    </source>
</evidence>
<comment type="subcellular location">
    <subcellularLocation>
        <location evidence="1 9">Golgi apparatus</location>
        <location evidence="1 9">Golgi stack membrane</location>
        <topology evidence="1 9">Single-pass type II membrane protein</topology>
    </subcellularLocation>
</comment>